<feature type="domain" description="Phasin" evidence="1">
    <location>
        <begin position="6"/>
        <end position="104"/>
    </location>
</feature>
<organism evidence="2">
    <name type="scientific">Polynucleobacter sp. UK-FUSCHL-C3</name>
    <dbReference type="NCBI Taxonomy" id="2955208"/>
    <lineage>
        <taxon>Bacteria</taxon>
        <taxon>Pseudomonadati</taxon>
        <taxon>Pseudomonadota</taxon>
        <taxon>Betaproteobacteria</taxon>
        <taxon>Burkholderiales</taxon>
        <taxon>Burkholderiaceae</taxon>
        <taxon>Polynucleobacter</taxon>
    </lineage>
</organism>
<dbReference type="EMBL" id="CP099959">
    <property type="protein sequence ID" value="XCC58453.1"/>
    <property type="molecule type" value="Genomic_DNA"/>
</dbReference>
<dbReference type="Pfam" id="PF09361">
    <property type="entry name" value="Phasin_2"/>
    <property type="match status" value="1"/>
</dbReference>
<reference evidence="2" key="1">
    <citation type="submission" date="2022-06" db="EMBL/GenBank/DDBJ databases">
        <title>New Polynucleobacter species.</title>
        <authorList>
            <person name="Hahn M.W."/>
        </authorList>
    </citation>
    <scope>NUCLEOTIDE SEQUENCE</scope>
    <source>
        <strain evidence="2">UK-FUSCHL-C3</strain>
    </source>
</reference>
<sequence>MNLTPEQIAAVQKANLETLAGLTNQAIKSVEKLVELNMQITKNSLSESMSNAKKTLEVRDLQQLIAQQAEMVQPMAEKMMAYGRDLYEIAQDNTAAFAKTAEAEMAAGQKKLHAMIDDWTKNAPAGSDAAVQMMKQAIAAANNSYETSQKAIKHAVEVAQSNVHNAVDTVTKAATKASKASKK</sequence>
<protein>
    <submittedName>
        <fullName evidence="2">Phasin family protein</fullName>
    </submittedName>
</protein>
<proteinExistence type="predicted"/>
<evidence type="ECO:0000259" key="1">
    <source>
        <dbReference type="Pfam" id="PF09361"/>
    </source>
</evidence>
<dbReference type="InterPro" id="IPR010127">
    <property type="entry name" value="Phasin_subfam-1"/>
</dbReference>
<evidence type="ECO:0000313" key="2">
    <source>
        <dbReference type="EMBL" id="XCC58453.1"/>
    </source>
</evidence>
<name>A0AAU8A4U9_9BURK</name>
<dbReference type="InterPro" id="IPR018968">
    <property type="entry name" value="Phasin"/>
</dbReference>
<dbReference type="RefSeq" id="WP_353439692.1">
    <property type="nucleotide sequence ID" value="NZ_CP099959.1"/>
</dbReference>
<accession>A0AAU8A4U9</accession>
<gene>
    <name evidence="2" type="ORF">NKE59_03980</name>
</gene>
<dbReference type="NCBIfam" id="TIGR01841">
    <property type="entry name" value="phasin"/>
    <property type="match status" value="1"/>
</dbReference>
<dbReference type="AlphaFoldDB" id="A0AAU8A4U9"/>